<dbReference type="InterPro" id="IPR043993">
    <property type="entry name" value="T4SS_pilin"/>
</dbReference>
<dbReference type="EMBL" id="MFAC01000034">
    <property type="protein sequence ID" value="OGD66268.1"/>
    <property type="molecule type" value="Genomic_DNA"/>
</dbReference>
<sequence length="138" mass="15386">MIKIKYSLIFFFIISLFITALTRGVYAVAPFDKPIVPECANGICGYCDLIALVNNIIEFLIYFSVIVATLMFVYAGFQYLTAGGKEEKIKNAHKIFTNVFMGLVFVLAAFLIVDTVMKTFLPGGETKFGPWNEIKCGN</sequence>
<protein>
    <submittedName>
        <fullName evidence="2">Uncharacterized protein</fullName>
    </submittedName>
</protein>
<feature type="transmembrane region" description="Helical" evidence="1">
    <location>
        <begin position="95"/>
        <end position="113"/>
    </location>
</feature>
<evidence type="ECO:0000313" key="3">
    <source>
        <dbReference type="Proteomes" id="UP000186029"/>
    </source>
</evidence>
<gene>
    <name evidence="2" type="ORF">A2Z61_01135</name>
</gene>
<keyword evidence="1" id="KW-0472">Membrane</keyword>
<organism evidence="2 3">
    <name type="scientific">Candidatus Campbellbacteria bacterium RIFCSPLOWO2_02_35_12</name>
    <dbReference type="NCBI Taxonomy" id="1797580"/>
    <lineage>
        <taxon>Bacteria</taxon>
        <taxon>Candidatus Campbelliibacteriota</taxon>
    </lineage>
</organism>
<dbReference type="Proteomes" id="UP000186029">
    <property type="component" value="Unassembled WGS sequence"/>
</dbReference>
<comment type="caution">
    <text evidence="2">The sequence shown here is derived from an EMBL/GenBank/DDBJ whole genome shotgun (WGS) entry which is preliminary data.</text>
</comment>
<evidence type="ECO:0000313" key="2">
    <source>
        <dbReference type="EMBL" id="OGD66268.1"/>
    </source>
</evidence>
<dbReference type="Pfam" id="PF18895">
    <property type="entry name" value="T4SS_pilin"/>
    <property type="match status" value="1"/>
</dbReference>
<keyword evidence="1" id="KW-1133">Transmembrane helix</keyword>
<feature type="transmembrane region" description="Helical" evidence="1">
    <location>
        <begin position="59"/>
        <end position="83"/>
    </location>
</feature>
<reference evidence="2 3" key="1">
    <citation type="journal article" date="2016" name="Nat. Commun.">
        <title>Thousands of microbial genomes shed light on interconnected biogeochemical processes in an aquifer system.</title>
        <authorList>
            <person name="Anantharaman K."/>
            <person name="Brown C.T."/>
            <person name="Hug L.A."/>
            <person name="Sharon I."/>
            <person name="Castelle C.J."/>
            <person name="Probst A.J."/>
            <person name="Thomas B.C."/>
            <person name="Singh A."/>
            <person name="Wilkins M.J."/>
            <person name="Karaoz U."/>
            <person name="Brodie E.L."/>
            <person name="Williams K.H."/>
            <person name="Hubbard S.S."/>
            <person name="Banfield J.F."/>
        </authorList>
    </citation>
    <scope>NUCLEOTIDE SEQUENCE [LARGE SCALE GENOMIC DNA]</scope>
</reference>
<proteinExistence type="predicted"/>
<name>A0A1F5EFV2_9BACT</name>
<keyword evidence="1" id="KW-0812">Transmembrane</keyword>
<dbReference type="STRING" id="1797580.A2Z61_01135"/>
<evidence type="ECO:0000256" key="1">
    <source>
        <dbReference type="SAM" id="Phobius"/>
    </source>
</evidence>
<dbReference type="AlphaFoldDB" id="A0A1F5EFV2"/>
<accession>A0A1F5EFV2</accession>